<dbReference type="GO" id="GO:0046872">
    <property type="term" value="F:metal ion binding"/>
    <property type="evidence" value="ECO:0007669"/>
    <property type="project" value="UniProtKB-KW"/>
</dbReference>
<comment type="similarity">
    <text evidence="2">Belongs to the protein kinase superfamily. CMGC Ser/Thr protein kinase family. CDC2/CDKX subfamily.</text>
</comment>
<keyword evidence="8" id="KW-0547">Nucleotide-binding</keyword>
<dbReference type="SMART" id="SM00220">
    <property type="entry name" value="S_TKc"/>
    <property type="match status" value="1"/>
</dbReference>
<keyword evidence="6" id="KW-0808">Transferase</keyword>
<proteinExistence type="inferred from homology"/>
<evidence type="ECO:0000256" key="2">
    <source>
        <dbReference type="ARBA" id="ARBA00006485"/>
    </source>
</evidence>
<feature type="domain" description="Protein kinase" evidence="16">
    <location>
        <begin position="24"/>
        <end position="358"/>
    </location>
</feature>
<evidence type="ECO:0000256" key="3">
    <source>
        <dbReference type="ARBA" id="ARBA00012409"/>
    </source>
</evidence>
<evidence type="ECO:0000256" key="5">
    <source>
        <dbReference type="ARBA" id="ARBA00022527"/>
    </source>
</evidence>
<evidence type="ECO:0000256" key="1">
    <source>
        <dbReference type="ARBA" id="ARBA00004123"/>
    </source>
</evidence>
<dbReference type="GO" id="GO:0016592">
    <property type="term" value="C:mediator complex"/>
    <property type="evidence" value="ECO:0007669"/>
    <property type="project" value="TreeGrafter"/>
</dbReference>
<evidence type="ECO:0000256" key="11">
    <source>
        <dbReference type="ARBA" id="ARBA00023242"/>
    </source>
</evidence>
<evidence type="ECO:0000256" key="7">
    <source>
        <dbReference type="ARBA" id="ARBA00022723"/>
    </source>
</evidence>
<evidence type="ECO:0000256" key="12">
    <source>
        <dbReference type="ARBA" id="ARBA00041823"/>
    </source>
</evidence>
<evidence type="ECO:0000313" key="17">
    <source>
        <dbReference type="EMBL" id="CAE2284268.1"/>
    </source>
</evidence>
<reference evidence="17" key="1">
    <citation type="submission" date="2021-01" db="EMBL/GenBank/DDBJ databases">
        <authorList>
            <person name="Corre E."/>
            <person name="Pelletier E."/>
            <person name="Niang G."/>
            <person name="Scheremetjew M."/>
            <person name="Finn R."/>
            <person name="Kale V."/>
            <person name="Holt S."/>
            <person name="Cochrane G."/>
            <person name="Meng A."/>
            <person name="Brown T."/>
            <person name="Cohen L."/>
        </authorList>
    </citation>
    <scope>NUCLEOTIDE SEQUENCE</scope>
    <source>
        <strain evidence="17">CCMP 2712</strain>
    </source>
</reference>
<dbReference type="PANTHER" id="PTHR24056">
    <property type="entry name" value="CELL DIVISION PROTEIN KINASE"/>
    <property type="match status" value="1"/>
</dbReference>
<keyword evidence="7" id="KW-0479">Metal-binding</keyword>
<dbReference type="InterPro" id="IPR008271">
    <property type="entry name" value="Ser/Thr_kinase_AS"/>
</dbReference>
<dbReference type="GO" id="GO:0008353">
    <property type="term" value="F:RNA polymerase II CTD heptapeptide repeat kinase activity"/>
    <property type="evidence" value="ECO:0007669"/>
    <property type="project" value="UniProtKB-EC"/>
</dbReference>
<sequence length="446" mass="50665">MVDAIAREEKRTIRSVNGRTIDEFHVLGKVNEGTFGVVYKAIRMSEKPDYEKYKHSYVDMNKITFMAIKKPKNNAREGEGFNKDAVREIALLNELKRGRGHENIVTLREVILCPDGTKDSKGLYLVFDWAEFELSEILKSHRERQRMPLCEKGVKSIMWQLLNGISYIHENWIIHRDLKPANILIMGRGPQCGRVKIADFGMARVFQQPLRGLNFDGVVVTVWYRAPELLLGAKHYSKAIDLWAVGCIFGELLSNPPGPLFQGQEDKTFQRDQLEKIFRVMGKPSATEWHQITELPDWPKISNVQLAPDKNGMIYQGLENKIPVLKHNTHALDLLKKLLNFDPAKRITALQAMEHPYFGTGDFNPTSVWREQTNPMSVGLDIAAYAHRNIHPVGMNGQAAMPAQNMQSSIGRGMMQQQQQQGHNMMGVGQKRGGQVNLGPAKMQRK</sequence>
<dbReference type="SUPFAM" id="SSF56112">
    <property type="entry name" value="Protein kinase-like (PK-like)"/>
    <property type="match status" value="1"/>
</dbReference>
<accession>A0A7S4K5C2</accession>
<dbReference type="Gene3D" id="1.10.510.10">
    <property type="entry name" value="Transferase(Phosphotransferase) domain 1"/>
    <property type="match status" value="1"/>
</dbReference>
<dbReference type="GO" id="GO:0005524">
    <property type="term" value="F:ATP binding"/>
    <property type="evidence" value="ECO:0007669"/>
    <property type="project" value="UniProtKB-KW"/>
</dbReference>
<comment type="subcellular location">
    <subcellularLocation>
        <location evidence="1">Nucleus</location>
    </subcellularLocation>
</comment>
<dbReference type="InterPro" id="IPR050108">
    <property type="entry name" value="CDK"/>
</dbReference>
<evidence type="ECO:0000256" key="15">
    <source>
        <dbReference type="ARBA" id="ARBA00049280"/>
    </source>
</evidence>
<protein>
    <recommendedName>
        <fullName evidence="12">Cyclin-dependent kinase 8</fullName>
        <ecNumber evidence="4">2.7.11.22</ecNumber>
        <ecNumber evidence="3">2.7.11.23</ecNumber>
    </recommendedName>
</protein>
<keyword evidence="5" id="KW-0723">Serine/threonine-protein kinase</keyword>
<dbReference type="PROSITE" id="PS00108">
    <property type="entry name" value="PROTEIN_KINASE_ST"/>
    <property type="match status" value="1"/>
</dbReference>
<keyword evidence="11" id="KW-0539">Nucleus</keyword>
<dbReference type="AlphaFoldDB" id="A0A7S4K5C2"/>
<keyword evidence="10" id="KW-0067">ATP-binding</keyword>
<dbReference type="Pfam" id="PF00069">
    <property type="entry name" value="Pkinase"/>
    <property type="match status" value="1"/>
</dbReference>
<dbReference type="EC" id="2.7.11.22" evidence="4"/>
<dbReference type="PANTHER" id="PTHR24056:SF495">
    <property type="entry name" value="CYCLIN-DEPENDENT KINASE 8-RELATED"/>
    <property type="match status" value="1"/>
</dbReference>
<dbReference type="EC" id="2.7.11.23" evidence="3"/>
<keyword evidence="9" id="KW-0418">Kinase</keyword>
<comment type="catalytic activity">
    <reaction evidence="15">
        <text>[DNA-directed RNA polymerase] + ATP = phospho-[DNA-directed RNA polymerase] + ADP + H(+)</text>
        <dbReference type="Rhea" id="RHEA:10216"/>
        <dbReference type="Rhea" id="RHEA-COMP:11321"/>
        <dbReference type="Rhea" id="RHEA-COMP:11322"/>
        <dbReference type="ChEBI" id="CHEBI:15378"/>
        <dbReference type="ChEBI" id="CHEBI:30616"/>
        <dbReference type="ChEBI" id="CHEBI:43176"/>
        <dbReference type="ChEBI" id="CHEBI:68546"/>
        <dbReference type="ChEBI" id="CHEBI:456216"/>
        <dbReference type="EC" id="2.7.11.23"/>
    </reaction>
</comment>
<dbReference type="PROSITE" id="PS50011">
    <property type="entry name" value="PROTEIN_KINASE_DOM"/>
    <property type="match status" value="1"/>
</dbReference>
<gene>
    <name evidence="17" type="ORF">GTHE00462_LOCUS9706</name>
</gene>
<evidence type="ECO:0000256" key="6">
    <source>
        <dbReference type="ARBA" id="ARBA00022679"/>
    </source>
</evidence>
<evidence type="ECO:0000256" key="9">
    <source>
        <dbReference type="ARBA" id="ARBA00022777"/>
    </source>
</evidence>
<name>A0A7S4K5C2_GUITH</name>
<comment type="catalytic activity">
    <reaction evidence="13">
        <text>L-threonyl-[protein] + ATP = O-phospho-L-threonyl-[protein] + ADP + H(+)</text>
        <dbReference type="Rhea" id="RHEA:46608"/>
        <dbReference type="Rhea" id="RHEA-COMP:11060"/>
        <dbReference type="Rhea" id="RHEA-COMP:11605"/>
        <dbReference type="ChEBI" id="CHEBI:15378"/>
        <dbReference type="ChEBI" id="CHEBI:30013"/>
        <dbReference type="ChEBI" id="CHEBI:30616"/>
        <dbReference type="ChEBI" id="CHEBI:61977"/>
        <dbReference type="ChEBI" id="CHEBI:456216"/>
        <dbReference type="EC" id="2.7.11.22"/>
    </reaction>
</comment>
<dbReference type="FunFam" id="1.10.510.10:FF:000408">
    <property type="entry name" value="Serine/threonine-protein kinase SSN3"/>
    <property type="match status" value="1"/>
</dbReference>
<evidence type="ECO:0000256" key="13">
    <source>
        <dbReference type="ARBA" id="ARBA00047811"/>
    </source>
</evidence>
<dbReference type="InterPro" id="IPR011009">
    <property type="entry name" value="Kinase-like_dom_sf"/>
</dbReference>
<dbReference type="InterPro" id="IPR000719">
    <property type="entry name" value="Prot_kinase_dom"/>
</dbReference>
<evidence type="ECO:0000256" key="4">
    <source>
        <dbReference type="ARBA" id="ARBA00012425"/>
    </source>
</evidence>
<organism evidence="17">
    <name type="scientific">Guillardia theta</name>
    <name type="common">Cryptophyte</name>
    <name type="synonym">Cryptomonas phi</name>
    <dbReference type="NCBI Taxonomy" id="55529"/>
    <lineage>
        <taxon>Eukaryota</taxon>
        <taxon>Cryptophyceae</taxon>
        <taxon>Pyrenomonadales</taxon>
        <taxon>Geminigeraceae</taxon>
        <taxon>Guillardia</taxon>
    </lineage>
</organism>
<evidence type="ECO:0000256" key="10">
    <source>
        <dbReference type="ARBA" id="ARBA00022840"/>
    </source>
</evidence>
<comment type="catalytic activity">
    <reaction evidence="14">
        <text>L-seryl-[protein] + ATP = O-phospho-L-seryl-[protein] + ADP + H(+)</text>
        <dbReference type="Rhea" id="RHEA:17989"/>
        <dbReference type="Rhea" id="RHEA-COMP:9863"/>
        <dbReference type="Rhea" id="RHEA-COMP:11604"/>
        <dbReference type="ChEBI" id="CHEBI:15378"/>
        <dbReference type="ChEBI" id="CHEBI:29999"/>
        <dbReference type="ChEBI" id="CHEBI:30616"/>
        <dbReference type="ChEBI" id="CHEBI:83421"/>
        <dbReference type="ChEBI" id="CHEBI:456216"/>
        <dbReference type="EC" id="2.7.11.22"/>
    </reaction>
</comment>
<evidence type="ECO:0000256" key="14">
    <source>
        <dbReference type="ARBA" id="ARBA00048367"/>
    </source>
</evidence>
<evidence type="ECO:0000256" key="8">
    <source>
        <dbReference type="ARBA" id="ARBA00022741"/>
    </source>
</evidence>
<dbReference type="Gene3D" id="3.30.200.20">
    <property type="entry name" value="Phosphorylase Kinase, domain 1"/>
    <property type="match status" value="1"/>
</dbReference>
<evidence type="ECO:0000259" key="16">
    <source>
        <dbReference type="PROSITE" id="PS50011"/>
    </source>
</evidence>
<dbReference type="GO" id="GO:0004693">
    <property type="term" value="F:cyclin-dependent protein serine/threonine kinase activity"/>
    <property type="evidence" value="ECO:0007669"/>
    <property type="project" value="UniProtKB-EC"/>
</dbReference>
<dbReference type="EMBL" id="HBKN01012477">
    <property type="protein sequence ID" value="CAE2284268.1"/>
    <property type="molecule type" value="Transcribed_RNA"/>
</dbReference>